<dbReference type="Proteomes" id="UP000253141">
    <property type="component" value="Unassembled WGS sequence"/>
</dbReference>
<accession>A0A369I3K0</accession>
<dbReference type="SUPFAM" id="SSF52540">
    <property type="entry name" value="P-loop containing nucleoside triphosphate hydrolases"/>
    <property type="match status" value="1"/>
</dbReference>
<dbReference type="Gene3D" id="3.40.50.300">
    <property type="entry name" value="P-loop containing nucleotide triphosphate hydrolases"/>
    <property type="match status" value="1"/>
</dbReference>
<dbReference type="PANTHER" id="PTHR34301:SF8">
    <property type="entry name" value="ATPASE DOMAIN-CONTAINING PROTEIN"/>
    <property type="match status" value="1"/>
</dbReference>
<reference evidence="1 2" key="1">
    <citation type="submission" date="2018-07" db="EMBL/GenBank/DDBJ databases">
        <title>Genome analysis of Runella aurantiaca.</title>
        <authorList>
            <person name="Yang X."/>
        </authorList>
    </citation>
    <scope>NUCLEOTIDE SEQUENCE [LARGE SCALE GENOMIC DNA]</scope>
    <source>
        <strain evidence="1 2">YX9</strain>
    </source>
</reference>
<comment type="caution">
    <text evidence="1">The sequence shown here is derived from an EMBL/GenBank/DDBJ whole genome shotgun (WGS) entry which is preliminary data.</text>
</comment>
<dbReference type="InterPro" id="IPR027417">
    <property type="entry name" value="P-loop_NTPase"/>
</dbReference>
<keyword evidence="2" id="KW-1185">Reference proteome</keyword>
<dbReference type="RefSeq" id="WP_114463480.1">
    <property type="nucleotide sequence ID" value="NZ_QPIW01000026.1"/>
</dbReference>
<dbReference type="OrthoDB" id="9805535at2"/>
<evidence type="ECO:0000313" key="1">
    <source>
        <dbReference type="EMBL" id="RDB03490.1"/>
    </source>
</evidence>
<dbReference type="AlphaFoldDB" id="A0A369I3K0"/>
<gene>
    <name evidence="1" type="ORF">DVG78_23540</name>
</gene>
<proteinExistence type="predicted"/>
<dbReference type="PANTHER" id="PTHR34301">
    <property type="entry name" value="DNA-BINDING PROTEIN-RELATED"/>
    <property type="match status" value="1"/>
</dbReference>
<dbReference type="EMBL" id="QPIW01000026">
    <property type="protein sequence ID" value="RDB03490.1"/>
    <property type="molecule type" value="Genomic_DNA"/>
</dbReference>
<name>A0A369I3K0_9BACT</name>
<evidence type="ECO:0000313" key="2">
    <source>
        <dbReference type="Proteomes" id="UP000253141"/>
    </source>
</evidence>
<organism evidence="1 2">
    <name type="scientific">Runella aurantiaca</name>
    <dbReference type="NCBI Taxonomy" id="2282308"/>
    <lineage>
        <taxon>Bacteria</taxon>
        <taxon>Pseudomonadati</taxon>
        <taxon>Bacteroidota</taxon>
        <taxon>Cytophagia</taxon>
        <taxon>Cytophagales</taxon>
        <taxon>Spirosomataceae</taxon>
        <taxon>Runella</taxon>
    </lineage>
</organism>
<protein>
    <recommendedName>
        <fullName evidence="3">ATP-binding protein</fullName>
    </recommendedName>
</protein>
<sequence length="409" mass="47855">MQKHYKLAPTVGTIPPDKVVGRLTEIEELYKLTESQSVVLSEIRRMGKTLFLQKFAYVTVKENRLNKAIHFDLMQVVDVTELTDNLLDKLRSKENYGWLKVQLERCRLLYNKFKPEKIDVKLPQLPELSFKLPEFKTEWKKALSACIEDLADRNHQENESLTLILDEMPYMLWQWILNGKAQDAIELLSLLRSLRQSLQDKGRIRFVICGSVGLEVVLNHLRTEFRYTAEPFNDAAKYSLEAMNDSDAVFLSECLALSGFTFTENKEEAINAICQVTENLPFYINKLFAILQNSFDSKISRNTVYQAFDELLTNVDQDSTFEQLDTRISTYYPKQADIMFKVLNYLSKKGTITSEDEIKESLEADDKAIQEVLRLLTKDQYLRRVIENETRSYRFKYKLIQQWWKLNKA</sequence>
<evidence type="ECO:0008006" key="3">
    <source>
        <dbReference type="Google" id="ProtNLM"/>
    </source>
</evidence>